<dbReference type="InterPro" id="IPR045324">
    <property type="entry name" value="Small_multidrug_res"/>
</dbReference>
<comment type="similarity">
    <text evidence="7">Belongs to the drug/metabolite transporter (DMT) superfamily. Small multidrug resistance (SMR) (TC 2.A.7.1) family.</text>
</comment>
<keyword evidence="4 7" id="KW-0812">Transmembrane</keyword>
<keyword evidence="2" id="KW-0813">Transport</keyword>
<evidence type="ECO:0000313" key="10">
    <source>
        <dbReference type="Proteomes" id="UP001203665"/>
    </source>
</evidence>
<comment type="caution">
    <text evidence="9">The sequence shown here is derived from an EMBL/GenBank/DDBJ whole genome shotgun (WGS) entry which is preliminary data.</text>
</comment>
<dbReference type="Proteomes" id="UP001203665">
    <property type="component" value="Unassembled WGS sequence"/>
</dbReference>
<evidence type="ECO:0000313" key="9">
    <source>
        <dbReference type="EMBL" id="MCM2676721.1"/>
    </source>
</evidence>
<dbReference type="SUPFAM" id="SSF103481">
    <property type="entry name" value="Multidrug resistance efflux transporter EmrE"/>
    <property type="match status" value="1"/>
</dbReference>
<reference evidence="9" key="1">
    <citation type="submission" date="2022-06" db="EMBL/GenBank/DDBJ databases">
        <title>Alkalicoccobacillus porphyridii sp. nov., isolated from a marine red alga, Porphyridium purpureum and reclassification of Shouchella plakortidis and Shouchella gibsonii as Alkalicoccobacillus plakortidis comb. nov. and Alkalicoccobacillus gibsonii comb. nov.</title>
        <authorList>
            <person name="Kim K.H."/>
            <person name="Lee J.K."/>
            <person name="Han D.M."/>
            <person name="Baek J.H."/>
            <person name="Jeon C.O."/>
        </authorList>
    </citation>
    <scope>NUCLEOTIDE SEQUENCE</scope>
    <source>
        <strain evidence="9">DSM 19153</strain>
    </source>
</reference>
<evidence type="ECO:0000256" key="5">
    <source>
        <dbReference type="ARBA" id="ARBA00022989"/>
    </source>
</evidence>
<dbReference type="Pfam" id="PF00893">
    <property type="entry name" value="Multi_Drug_Res"/>
    <property type="match status" value="1"/>
</dbReference>
<feature type="transmembrane region" description="Helical" evidence="8">
    <location>
        <begin position="27"/>
        <end position="48"/>
    </location>
</feature>
<keyword evidence="6 8" id="KW-0472">Membrane</keyword>
<evidence type="ECO:0000256" key="4">
    <source>
        <dbReference type="ARBA" id="ARBA00022692"/>
    </source>
</evidence>
<evidence type="ECO:0000256" key="2">
    <source>
        <dbReference type="ARBA" id="ARBA00022448"/>
    </source>
</evidence>
<evidence type="ECO:0000256" key="7">
    <source>
        <dbReference type="RuleBase" id="RU003942"/>
    </source>
</evidence>
<dbReference type="InterPro" id="IPR000390">
    <property type="entry name" value="Small_drug/metabolite_transptr"/>
</dbReference>
<feature type="transmembrane region" description="Helical" evidence="8">
    <location>
        <begin position="85"/>
        <end position="103"/>
    </location>
</feature>
<accession>A0ABT0XLE8</accession>
<comment type="subcellular location">
    <subcellularLocation>
        <location evidence="1 7">Cell membrane</location>
        <topology evidence="1 7">Multi-pass membrane protein</topology>
    </subcellularLocation>
</comment>
<protein>
    <submittedName>
        <fullName evidence="9">Multidrug efflux SMR transporter</fullName>
    </submittedName>
</protein>
<dbReference type="RefSeq" id="WP_251609687.1">
    <property type="nucleotide sequence ID" value="NZ_JAMQJY010000002.1"/>
</dbReference>
<dbReference type="EMBL" id="JAMQJY010000002">
    <property type="protein sequence ID" value="MCM2676721.1"/>
    <property type="molecule type" value="Genomic_DNA"/>
</dbReference>
<keyword evidence="3" id="KW-1003">Cell membrane</keyword>
<gene>
    <name evidence="9" type="ORF">NDM98_15445</name>
</gene>
<sequence>MIPYFHLFLAILIEVFASIQLKRSEGLKNIVPSLLTFTGYGLTFYFLAKSLVYLPMSLVFATWSGLGIASTVLFAIFFLKEQTNKQTIVALTILLTGVFLLNISH</sequence>
<organism evidence="9 10">
    <name type="scientific">Alkalicoccobacillus plakortidis</name>
    <dbReference type="NCBI Taxonomy" id="444060"/>
    <lineage>
        <taxon>Bacteria</taxon>
        <taxon>Bacillati</taxon>
        <taxon>Bacillota</taxon>
        <taxon>Bacilli</taxon>
        <taxon>Bacillales</taxon>
        <taxon>Bacillaceae</taxon>
        <taxon>Alkalicoccobacillus</taxon>
    </lineage>
</organism>
<feature type="transmembrane region" description="Helical" evidence="8">
    <location>
        <begin position="60"/>
        <end position="79"/>
    </location>
</feature>
<keyword evidence="10" id="KW-1185">Reference proteome</keyword>
<dbReference type="PANTHER" id="PTHR30561">
    <property type="entry name" value="SMR FAMILY PROTON-DEPENDENT DRUG EFFLUX TRANSPORTER SUGE"/>
    <property type="match status" value="1"/>
</dbReference>
<dbReference type="Gene3D" id="1.10.3730.20">
    <property type="match status" value="1"/>
</dbReference>
<name>A0ABT0XLE8_9BACI</name>
<evidence type="ECO:0000256" key="1">
    <source>
        <dbReference type="ARBA" id="ARBA00004651"/>
    </source>
</evidence>
<proteinExistence type="inferred from homology"/>
<dbReference type="PANTHER" id="PTHR30561:SF1">
    <property type="entry name" value="MULTIDRUG TRANSPORTER EMRE"/>
    <property type="match status" value="1"/>
</dbReference>
<dbReference type="InterPro" id="IPR037185">
    <property type="entry name" value="EmrE-like"/>
</dbReference>
<evidence type="ECO:0000256" key="3">
    <source>
        <dbReference type="ARBA" id="ARBA00022475"/>
    </source>
</evidence>
<evidence type="ECO:0000256" key="6">
    <source>
        <dbReference type="ARBA" id="ARBA00023136"/>
    </source>
</evidence>
<evidence type="ECO:0000256" key="8">
    <source>
        <dbReference type="SAM" id="Phobius"/>
    </source>
</evidence>
<keyword evidence="5 8" id="KW-1133">Transmembrane helix</keyword>